<dbReference type="SUPFAM" id="SSF57362">
    <property type="entry name" value="BPTI-like"/>
    <property type="match status" value="1"/>
</dbReference>
<evidence type="ECO:0000313" key="2">
    <source>
        <dbReference type="EMBL" id="EYB98545.1"/>
    </source>
</evidence>
<proteinExistence type="predicted"/>
<protein>
    <recommendedName>
        <fullName evidence="1">BPTI/Kunitz inhibitor domain-containing protein</fullName>
    </recommendedName>
</protein>
<evidence type="ECO:0000313" key="3">
    <source>
        <dbReference type="Proteomes" id="UP000024635"/>
    </source>
</evidence>
<evidence type="ECO:0000259" key="1">
    <source>
        <dbReference type="PROSITE" id="PS50279"/>
    </source>
</evidence>
<dbReference type="STRING" id="53326.A0A016T770"/>
<organism evidence="2 3">
    <name type="scientific">Ancylostoma ceylanicum</name>
    <dbReference type="NCBI Taxonomy" id="53326"/>
    <lineage>
        <taxon>Eukaryota</taxon>
        <taxon>Metazoa</taxon>
        <taxon>Ecdysozoa</taxon>
        <taxon>Nematoda</taxon>
        <taxon>Chromadorea</taxon>
        <taxon>Rhabditida</taxon>
        <taxon>Rhabditina</taxon>
        <taxon>Rhabditomorpha</taxon>
        <taxon>Strongyloidea</taxon>
        <taxon>Ancylostomatidae</taxon>
        <taxon>Ancylostomatinae</taxon>
        <taxon>Ancylostoma</taxon>
    </lineage>
</organism>
<dbReference type="CDD" id="cd00109">
    <property type="entry name" value="Kunitz-type"/>
    <property type="match status" value="1"/>
</dbReference>
<dbReference type="OrthoDB" id="5871431at2759"/>
<dbReference type="Gene3D" id="4.10.410.10">
    <property type="entry name" value="Pancreatic trypsin inhibitor Kunitz domain"/>
    <property type="match status" value="1"/>
</dbReference>
<dbReference type="PROSITE" id="PS50279">
    <property type="entry name" value="BPTI_KUNITZ_2"/>
    <property type="match status" value="1"/>
</dbReference>
<feature type="domain" description="BPTI/Kunitz inhibitor" evidence="1">
    <location>
        <begin position="92"/>
        <end position="126"/>
    </location>
</feature>
<accession>A0A016T770</accession>
<dbReference type="PROSITE" id="PS00280">
    <property type="entry name" value="BPTI_KUNITZ_1"/>
    <property type="match status" value="1"/>
</dbReference>
<dbReference type="SMART" id="SM00131">
    <property type="entry name" value="KU"/>
    <property type="match status" value="1"/>
</dbReference>
<sequence>MMPFNSRLYLLFYRMEYDPPIRQSATSYRLTSIGANIASNLSLVRNTPFIGHRDNYPLGSLHMQGRISIDASSQQQASLSIAIRKTLKCSSYHFDQKDEKCKKFIWSGCGGNHNKFNSYTACEKVCRPRR</sequence>
<dbReference type="InterPro" id="IPR002223">
    <property type="entry name" value="Kunitz_BPTI"/>
</dbReference>
<name>A0A016T770_9BILA</name>
<dbReference type="EMBL" id="JARK01001466">
    <property type="protein sequence ID" value="EYB98545.1"/>
    <property type="molecule type" value="Genomic_DNA"/>
</dbReference>
<reference evidence="3" key="1">
    <citation type="journal article" date="2015" name="Nat. Genet.">
        <title>The genome and transcriptome of the zoonotic hookworm Ancylostoma ceylanicum identify infection-specific gene families.</title>
        <authorList>
            <person name="Schwarz E.M."/>
            <person name="Hu Y."/>
            <person name="Antoshechkin I."/>
            <person name="Miller M.M."/>
            <person name="Sternberg P.W."/>
            <person name="Aroian R.V."/>
        </authorList>
    </citation>
    <scope>NUCLEOTIDE SEQUENCE</scope>
    <source>
        <strain evidence="3">HY135</strain>
    </source>
</reference>
<dbReference type="Proteomes" id="UP000024635">
    <property type="component" value="Unassembled WGS sequence"/>
</dbReference>
<dbReference type="Pfam" id="PF00014">
    <property type="entry name" value="Kunitz_BPTI"/>
    <property type="match status" value="1"/>
</dbReference>
<dbReference type="InterPro" id="IPR036880">
    <property type="entry name" value="Kunitz_BPTI_sf"/>
</dbReference>
<dbReference type="GO" id="GO:0004867">
    <property type="term" value="F:serine-type endopeptidase inhibitor activity"/>
    <property type="evidence" value="ECO:0007669"/>
    <property type="project" value="InterPro"/>
</dbReference>
<keyword evidence="3" id="KW-1185">Reference proteome</keyword>
<dbReference type="AlphaFoldDB" id="A0A016T770"/>
<comment type="caution">
    <text evidence="2">The sequence shown here is derived from an EMBL/GenBank/DDBJ whole genome shotgun (WGS) entry which is preliminary data.</text>
</comment>
<gene>
    <name evidence="2" type="primary">Acey_s0130.g1532</name>
    <name evidence="2" type="ORF">Y032_0130g1532</name>
</gene>
<dbReference type="InterPro" id="IPR020901">
    <property type="entry name" value="Prtase_inh_Kunz-CS"/>
</dbReference>